<sequence length="122" mass="11962">MADYLPKYFRGPKPNITVGAGGITGGKLLEHDGTVTAAGSKTVIGVAGHDQVAGKAVTYFPLPGNVHRLMAGTGGVTAGDLVKADAAGNVVTATSGTDAAEAIIGTALTTATATNVAEILGK</sequence>
<proteinExistence type="predicted"/>
<accession>A0A7W4Z101</accession>
<comment type="caution">
    <text evidence="1">The sequence shown here is derived from an EMBL/GenBank/DDBJ whole genome shotgun (WGS) entry which is preliminary data.</text>
</comment>
<dbReference type="RefSeq" id="WP_183590970.1">
    <property type="nucleotide sequence ID" value="NZ_JACHWR010000001.1"/>
</dbReference>
<dbReference type="EMBL" id="JACHWR010000001">
    <property type="protein sequence ID" value="MBB3041015.1"/>
    <property type="molecule type" value="Genomic_DNA"/>
</dbReference>
<reference evidence="1 2" key="1">
    <citation type="submission" date="2020-08" db="EMBL/GenBank/DDBJ databases">
        <title>Sequencing the genomes of 1000 actinobacteria strains.</title>
        <authorList>
            <person name="Klenk H.-P."/>
        </authorList>
    </citation>
    <scope>NUCLEOTIDE SEQUENCE [LARGE SCALE GENOMIC DNA]</scope>
    <source>
        <strain evidence="1 2">DSM 105498</strain>
    </source>
</reference>
<dbReference type="Proteomes" id="UP000589626">
    <property type="component" value="Unassembled WGS sequence"/>
</dbReference>
<name>A0A7W4Z101_9ACTN</name>
<protein>
    <recommendedName>
        <fullName evidence="3">DUF2190 family protein</fullName>
    </recommendedName>
</protein>
<evidence type="ECO:0000313" key="1">
    <source>
        <dbReference type="EMBL" id="MBB3041015.1"/>
    </source>
</evidence>
<dbReference type="AlphaFoldDB" id="A0A7W4Z101"/>
<organism evidence="1 2">
    <name type="scientific">Nocardioides soli</name>
    <dbReference type="NCBI Taxonomy" id="1036020"/>
    <lineage>
        <taxon>Bacteria</taxon>
        <taxon>Bacillati</taxon>
        <taxon>Actinomycetota</taxon>
        <taxon>Actinomycetes</taxon>
        <taxon>Propionibacteriales</taxon>
        <taxon>Nocardioidaceae</taxon>
        <taxon>Nocardioides</taxon>
    </lineage>
</organism>
<keyword evidence="2" id="KW-1185">Reference proteome</keyword>
<evidence type="ECO:0008006" key="3">
    <source>
        <dbReference type="Google" id="ProtNLM"/>
    </source>
</evidence>
<gene>
    <name evidence="1" type="ORF">FHU40_000816</name>
</gene>
<evidence type="ECO:0000313" key="2">
    <source>
        <dbReference type="Proteomes" id="UP000589626"/>
    </source>
</evidence>